<dbReference type="GO" id="GO:0005874">
    <property type="term" value="C:microtubule"/>
    <property type="evidence" value="ECO:0007669"/>
    <property type="project" value="TreeGrafter"/>
</dbReference>
<dbReference type="Pfam" id="PF00350">
    <property type="entry name" value="Dynamin_N"/>
    <property type="match status" value="1"/>
</dbReference>
<dbReference type="GO" id="GO:0016020">
    <property type="term" value="C:membrane"/>
    <property type="evidence" value="ECO:0007669"/>
    <property type="project" value="TreeGrafter"/>
</dbReference>
<evidence type="ECO:0000313" key="4">
    <source>
        <dbReference type="Proteomes" id="UP000822688"/>
    </source>
</evidence>
<reference evidence="3" key="1">
    <citation type="submission" date="2020-06" db="EMBL/GenBank/DDBJ databases">
        <title>WGS assembly of Ceratodon purpureus strain R40.</title>
        <authorList>
            <person name="Carey S.B."/>
            <person name="Jenkins J."/>
            <person name="Shu S."/>
            <person name="Lovell J.T."/>
            <person name="Sreedasyam A."/>
            <person name="Maumus F."/>
            <person name="Tiley G.P."/>
            <person name="Fernandez-Pozo N."/>
            <person name="Barry K."/>
            <person name="Chen C."/>
            <person name="Wang M."/>
            <person name="Lipzen A."/>
            <person name="Daum C."/>
            <person name="Saski C.A."/>
            <person name="Payton A.C."/>
            <person name="Mcbreen J.C."/>
            <person name="Conrad R.E."/>
            <person name="Kollar L.M."/>
            <person name="Olsson S."/>
            <person name="Huttunen S."/>
            <person name="Landis J.B."/>
            <person name="Wickett N.J."/>
            <person name="Johnson M.G."/>
            <person name="Rensing S.A."/>
            <person name="Grimwood J."/>
            <person name="Schmutz J."/>
            <person name="Mcdaniel S.F."/>
        </authorList>
    </citation>
    <scope>NUCLEOTIDE SEQUENCE</scope>
    <source>
        <strain evidence="3">R40</strain>
    </source>
</reference>
<dbReference type="EMBL" id="CM026430">
    <property type="protein sequence ID" value="KAG0561032.1"/>
    <property type="molecule type" value="Genomic_DNA"/>
</dbReference>
<dbReference type="InterPro" id="IPR045063">
    <property type="entry name" value="Dynamin_N"/>
</dbReference>
<dbReference type="InterPro" id="IPR022812">
    <property type="entry name" value="Dynamin"/>
</dbReference>
<dbReference type="PROSITE" id="PS51718">
    <property type="entry name" value="G_DYNAMIN_2"/>
    <property type="match status" value="1"/>
</dbReference>
<dbReference type="Proteomes" id="UP000822688">
    <property type="component" value="Chromosome 9"/>
</dbReference>
<dbReference type="GO" id="GO:0008017">
    <property type="term" value="F:microtubule binding"/>
    <property type="evidence" value="ECO:0007669"/>
    <property type="project" value="TreeGrafter"/>
</dbReference>
<feature type="region of interest" description="Disordered" evidence="1">
    <location>
        <begin position="867"/>
        <end position="893"/>
    </location>
</feature>
<evidence type="ECO:0000256" key="1">
    <source>
        <dbReference type="SAM" id="MobiDB-lite"/>
    </source>
</evidence>
<dbReference type="InterPro" id="IPR030381">
    <property type="entry name" value="G_DYNAMIN_dom"/>
</dbReference>
<feature type="region of interest" description="Disordered" evidence="1">
    <location>
        <begin position="1"/>
        <end position="47"/>
    </location>
</feature>
<dbReference type="EMBL" id="CM026430">
    <property type="protein sequence ID" value="KAG0561031.1"/>
    <property type="molecule type" value="Genomic_DNA"/>
</dbReference>
<dbReference type="GO" id="GO:0003924">
    <property type="term" value="F:GTPase activity"/>
    <property type="evidence" value="ECO:0007669"/>
    <property type="project" value="InterPro"/>
</dbReference>
<dbReference type="AlphaFoldDB" id="A0A8T0GN98"/>
<dbReference type="CDD" id="cd08771">
    <property type="entry name" value="DLP_1"/>
    <property type="match status" value="1"/>
</dbReference>
<dbReference type="GO" id="GO:0005525">
    <property type="term" value="F:GTP binding"/>
    <property type="evidence" value="ECO:0007669"/>
    <property type="project" value="InterPro"/>
</dbReference>
<protein>
    <recommendedName>
        <fullName evidence="2">Dynamin-type G domain-containing protein</fullName>
    </recommendedName>
</protein>
<accession>A0A8T0GN98</accession>
<dbReference type="SMART" id="SM00053">
    <property type="entry name" value="DYNc"/>
    <property type="match status" value="1"/>
</dbReference>
<sequence>MTPSAQRAQESRAGGASKWIVSRANAIPPAPPLPHGQSTSTLALKDEARGMNGFQSHADAMCRPLAPVSSNKADSYVLSSNPELRVPKPPDRGDSRRVPAHVPENGRSGAELQQMGNPSGSGPVHLAIAGNEKLYEAYNELHSLAQEFHKPFDAPAILVVGHQTDGKSALVEALMGFQFNHVGGGTKTRRPITLHMKYNANCAQPRCFLISEDQPHREKEQSLEEIQAYIEAENKRLEREACQFSAKEIILKIEYKFCPNLTIIDTPGLISAAPGRKNQSLQSQGGAVEALVQLKMQQKEFIILCLEDSSDWSNATTRRVVMQADPELRRTVLVSTKLDTRIPQFARPDDVELFLKPPSCLLDGIILGGSPFFTSVPSGRVGSCKDSVFRSNTDFQEAVAARQIQDLALLEEKLNRPLTRDECSRIGISRLRWFLEQLLQCRYMDSVPDIVPILNKELRTITTKLRQTIQDLRELDESRLRERGRIFRDSFLAKLSLLLRGSVVAPPEKYGESLQDERVQGGAFVSPDGVQMPYKHVPNASMRLYGGAQYHRAMAEFRLIVGKLKCQTISREEIVNACGVEDIHDGTNYVRAACVIATSKAIDVFEPLLQQLGFRLSHILRRSLPIAFYLQQRDGDYLSSHAFFVGLIAKAFESFVESTERDCLGKCMEDLKSMTRYVTWSIHNKGRSALRHFLGSVATTADQSPTSNLTNIGLEGSPPFNRTISYKLDHKGRPENKATSPIHESSQTTHVKLVNLLESTLWNRKLAPTLEDIVNALVAQIFEGIRDHCVASAEMKFNCFFLMPMVDKFPAVLREELEIAFQENIDVFNVAQVRQGLEQERADLALQLKQVEKLHEKFISIHYQLSSSQPVPHPQQETGEGWSASPADTGPSV</sequence>
<evidence type="ECO:0000259" key="2">
    <source>
        <dbReference type="PROSITE" id="PS51718"/>
    </source>
</evidence>
<dbReference type="PANTHER" id="PTHR11566">
    <property type="entry name" value="DYNAMIN"/>
    <property type="match status" value="1"/>
</dbReference>
<feature type="region of interest" description="Disordered" evidence="1">
    <location>
        <begin position="73"/>
        <end position="120"/>
    </location>
</feature>
<name>A0A8T0GN98_CERPU</name>
<dbReference type="InterPro" id="IPR001401">
    <property type="entry name" value="Dynamin_GTPase"/>
</dbReference>
<proteinExistence type="predicted"/>
<dbReference type="PRINTS" id="PR00195">
    <property type="entry name" value="DYNAMIN"/>
</dbReference>
<evidence type="ECO:0000313" key="3">
    <source>
        <dbReference type="EMBL" id="KAG0561031.1"/>
    </source>
</evidence>
<feature type="compositionally biased region" description="Polar residues" evidence="1">
    <location>
        <begin position="73"/>
        <end position="82"/>
    </location>
</feature>
<dbReference type="GO" id="GO:0005777">
    <property type="term" value="C:peroxisome"/>
    <property type="evidence" value="ECO:0007669"/>
    <property type="project" value="TreeGrafter"/>
</dbReference>
<comment type="caution">
    <text evidence="3">The sequence shown here is derived from an EMBL/GenBank/DDBJ whole genome shotgun (WGS) entry which is preliminary data.</text>
</comment>
<feature type="compositionally biased region" description="Polar residues" evidence="1">
    <location>
        <begin position="867"/>
        <end position="878"/>
    </location>
</feature>
<keyword evidence="4" id="KW-1185">Reference proteome</keyword>
<gene>
    <name evidence="3" type="ORF">KC19_9G032300</name>
</gene>
<organism evidence="3 4">
    <name type="scientific">Ceratodon purpureus</name>
    <name type="common">Fire moss</name>
    <name type="synonym">Dicranum purpureum</name>
    <dbReference type="NCBI Taxonomy" id="3225"/>
    <lineage>
        <taxon>Eukaryota</taxon>
        <taxon>Viridiplantae</taxon>
        <taxon>Streptophyta</taxon>
        <taxon>Embryophyta</taxon>
        <taxon>Bryophyta</taxon>
        <taxon>Bryophytina</taxon>
        <taxon>Bryopsida</taxon>
        <taxon>Dicranidae</taxon>
        <taxon>Pseudoditrichales</taxon>
        <taxon>Ditrichaceae</taxon>
        <taxon>Ceratodon</taxon>
    </lineage>
</organism>
<feature type="compositionally biased region" description="Basic and acidic residues" evidence="1">
    <location>
        <begin position="85"/>
        <end position="97"/>
    </location>
</feature>
<dbReference type="FunFam" id="3.40.50.300:FF:001281">
    <property type="entry name" value="Dynamin-like protein ARC5"/>
    <property type="match status" value="1"/>
</dbReference>
<dbReference type="PANTHER" id="PTHR11566:SF78">
    <property type="entry name" value="DYNAMIN-LIKE PROTEIN ARC5"/>
    <property type="match status" value="1"/>
</dbReference>
<feature type="domain" description="Dynamin-type G" evidence="2">
    <location>
        <begin position="151"/>
        <end position="448"/>
    </location>
</feature>
<dbReference type="GO" id="GO:0016559">
    <property type="term" value="P:peroxisome fission"/>
    <property type="evidence" value="ECO:0007669"/>
    <property type="project" value="TreeGrafter"/>
</dbReference>
<dbReference type="InterPro" id="IPR027417">
    <property type="entry name" value="P-loop_NTPase"/>
</dbReference>
<dbReference type="SUPFAM" id="SSF52540">
    <property type="entry name" value="P-loop containing nucleoside triphosphate hydrolases"/>
    <property type="match status" value="1"/>
</dbReference>
<dbReference type="Gene3D" id="3.40.50.300">
    <property type="entry name" value="P-loop containing nucleotide triphosphate hydrolases"/>
    <property type="match status" value="1"/>
</dbReference>